<dbReference type="Proteomes" id="UP001219862">
    <property type="component" value="Unassembled WGS sequence"/>
</dbReference>
<dbReference type="PROSITE" id="PS50125">
    <property type="entry name" value="GUANYLATE_CYCLASE_2"/>
    <property type="match status" value="1"/>
</dbReference>
<keyword evidence="1" id="KW-0547">Nucleotide-binding</keyword>
<evidence type="ECO:0000313" key="4">
    <source>
        <dbReference type="EMBL" id="MDC8785685.1"/>
    </source>
</evidence>
<evidence type="ECO:0000256" key="2">
    <source>
        <dbReference type="ARBA" id="ARBA00022840"/>
    </source>
</evidence>
<feature type="domain" description="Guanylate cyclase" evidence="3">
    <location>
        <begin position="19"/>
        <end position="153"/>
    </location>
</feature>
<keyword evidence="5" id="KW-1185">Reference proteome</keyword>
<dbReference type="Pfam" id="PF13191">
    <property type="entry name" value="AAA_16"/>
    <property type="match status" value="1"/>
</dbReference>
<dbReference type="InterPro" id="IPR041664">
    <property type="entry name" value="AAA_16"/>
</dbReference>
<reference evidence="4 5" key="1">
    <citation type="submission" date="2022-10" db="EMBL/GenBank/DDBJ databases">
        <title>paucibacter sp. hw8 Genome sequencing.</title>
        <authorList>
            <person name="Park S."/>
        </authorList>
    </citation>
    <scope>NUCLEOTIDE SEQUENCE [LARGE SCALE GENOMIC DNA]</scope>
    <source>
        <strain evidence="5">hw8</strain>
    </source>
</reference>
<dbReference type="Gene3D" id="3.30.70.1230">
    <property type="entry name" value="Nucleotide cyclase"/>
    <property type="match status" value="1"/>
</dbReference>
<name>A0ABT5KRY1_9BURK</name>
<dbReference type="SUPFAM" id="SSF55073">
    <property type="entry name" value="Nucleotide cyclase"/>
    <property type="match status" value="1"/>
</dbReference>
<dbReference type="PANTHER" id="PTHR16305">
    <property type="entry name" value="TESTICULAR SOLUBLE ADENYLYL CYCLASE"/>
    <property type="match status" value="1"/>
</dbReference>
<evidence type="ECO:0000256" key="1">
    <source>
        <dbReference type="ARBA" id="ARBA00022741"/>
    </source>
</evidence>
<dbReference type="Pfam" id="PF00211">
    <property type="entry name" value="Guanylate_cyc"/>
    <property type="match status" value="1"/>
</dbReference>
<dbReference type="EMBL" id="JAQQXS010000008">
    <property type="protein sequence ID" value="MDC8785685.1"/>
    <property type="molecule type" value="Genomic_DNA"/>
</dbReference>
<dbReference type="RefSeq" id="WP_273596858.1">
    <property type="nucleotide sequence ID" value="NZ_JAQQXS010000008.1"/>
</dbReference>
<dbReference type="CDD" id="cd07302">
    <property type="entry name" value="CHD"/>
    <property type="match status" value="1"/>
</dbReference>
<comment type="caution">
    <text evidence="4">The sequence shown here is derived from an EMBL/GenBank/DDBJ whole genome shotgun (WGS) entry which is preliminary data.</text>
</comment>
<dbReference type="SMART" id="SM00044">
    <property type="entry name" value="CYCc"/>
    <property type="match status" value="1"/>
</dbReference>
<accession>A0ABT5KRY1</accession>
<dbReference type="InterPro" id="IPR001054">
    <property type="entry name" value="A/G_cyclase"/>
</dbReference>
<dbReference type="SUPFAM" id="SSF52540">
    <property type="entry name" value="P-loop containing nucleoside triphosphate hydrolases"/>
    <property type="match status" value="1"/>
</dbReference>
<proteinExistence type="predicted"/>
<dbReference type="InterPro" id="IPR027417">
    <property type="entry name" value="P-loop_NTPase"/>
</dbReference>
<evidence type="ECO:0000259" key="3">
    <source>
        <dbReference type="PROSITE" id="PS50125"/>
    </source>
</evidence>
<dbReference type="Gene3D" id="3.40.50.300">
    <property type="entry name" value="P-loop containing nucleotide triphosphate hydrolases"/>
    <property type="match status" value="1"/>
</dbReference>
<protein>
    <submittedName>
        <fullName evidence="4">Adenylate/guanylate cyclase domain-containing protein</fullName>
    </submittedName>
</protein>
<gene>
    <name evidence="4" type="ORF">PRZ01_10820</name>
</gene>
<dbReference type="InterPro" id="IPR029787">
    <property type="entry name" value="Nucleotide_cyclase"/>
</dbReference>
<dbReference type="SUPFAM" id="SSF48452">
    <property type="entry name" value="TPR-like"/>
    <property type="match status" value="1"/>
</dbReference>
<evidence type="ECO:0000313" key="5">
    <source>
        <dbReference type="Proteomes" id="UP001219862"/>
    </source>
</evidence>
<dbReference type="InterPro" id="IPR011990">
    <property type="entry name" value="TPR-like_helical_dom_sf"/>
</dbReference>
<sequence length="1028" mass="111847">MQSDFKPEAKASGQRRNLTLLFVDLSESTRLAEAMEAEDYALMLAELRQLYQSAVARQGGTVVRIQGDGMLAIFGHPQADEEDGRRAATAALELHEAVRSMRPPSGQPYWPHRQVLTLHSGIHAGMVLMEAGDEVRGRFELLGNVPNIAARLCDAAGPDEIVVSESSLGLHCHFFQVSERRALLVKGRGTPLSVVNILGRAAITRRFEASQQRGLAPFVGRGAELNLLEQALAAASHGRPRWISVQAGPGLGKTRLTEEFLQRAMDENCQIHRGYCESHLSAEPLQPYLQMLRTLQAMGCADVDKIMQLPPKSRADAVLAYFLSQAERQPQLLFIDDLHWADDASLALLHRLRGAALQARLPVFLLTASRPLEQGSMAAMPELLSTANAPLQEDVQVCELQPFNLQEARAATAQLLPRVDPFWALEIQRHAGGNPLFIEELCHALAHQGDDQDAARNFGAFVAKVTPAGATAASPLGSGSAWLSALVESRVARLLPEEAELLRIAAVIGNVIPSWLLHRLTGCDEDHPAVRSLAAQDFVFPAQRQGYLRFKHGIARDVVYESTGMQSRQALHHRILSELHERSQAGEEPAHELLAYHSRAARQWEAAARHAEQAGDLALAGSALDRAKQQYRAVLEALEHLPPSDDIALRWISIAQRFGMACVFDASVADLRVLQHAAKLAQMSGDRELIARAEYWMGYVSYALGQSRSGALHCENGLTASLHGVDEALTAQLSGALGQIRAAAADYASALELLDQAIAFQRPRQRPGRAPIGLAYSLACRAYVLGDQGDFKSAHEAFEEALSGILGSNHAVEASIQGWRAAVLLWQGRWAEAQVCGSEARRIGTQVRSLFTCAMGHAAQAYGAWKMTGSEAACDALINATHWLTPRGGGLFNSLNHGWLAEISAGRGEFAKARHHQAEALMRARSNDLIGVAMAHRAGARVAAQMGRAVHVKRYLDSAFRVAERRQSLHEQAVTWLCSAELAAVPGGASGAASGRDAQRDLDAAERAFERMGMSWHLGEVARLRQRG</sequence>
<dbReference type="Gene3D" id="1.25.40.10">
    <property type="entry name" value="Tetratricopeptide repeat domain"/>
    <property type="match status" value="1"/>
</dbReference>
<organism evidence="4 5">
    <name type="scientific">Roseateles koreensis</name>
    <dbReference type="NCBI Taxonomy" id="2987526"/>
    <lineage>
        <taxon>Bacteria</taxon>
        <taxon>Pseudomonadati</taxon>
        <taxon>Pseudomonadota</taxon>
        <taxon>Betaproteobacteria</taxon>
        <taxon>Burkholderiales</taxon>
        <taxon>Sphaerotilaceae</taxon>
        <taxon>Roseateles</taxon>
    </lineage>
</organism>
<dbReference type="PANTHER" id="PTHR16305:SF28">
    <property type="entry name" value="GUANYLATE CYCLASE DOMAIN-CONTAINING PROTEIN"/>
    <property type="match status" value="1"/>
</dbReference>
<keyword evidence="2" id="KW-0067">ATP-binding</keyword>